<feature type="transmembrane region" description="Helical" evidence="1">
    <location>
        <begin position="12"/>
        <end position="35"/>
    </location>
</feature>
<dbReference type="SUPFAM" id="SSF51445">
    <property type="entry name" value="(Trans)glycosidases"/>
    <property type="match status" value="1"/>
</dbReference>
<protein>
    <submittedName>
        <fullName evidence="2">Uncharacterized protein</fullName>
    </submittedName>
</protein>
<name>A0A1G2BBA5_9BACT</name>
<evidence type="ECO:0000313" key="3">
    <source>
        <dbReference type="Proteomes" id="UP000176420"/>
    </source>
</evidence>
<dbReference type="EMBL" id="MHKI01000026">
    <property type="protein sequence ID" value="OGY85996.1"/>
    <property type="molecule type" value="Genomic_DNA"/>
</dbReference>
<proteinExistence type="predicted"/>
<evidence type="ECO:0000256" key="1">
    <source>
        <dbReference type="SAM" id="Phobius"/>
    </source>
</evidence>
<comment type="caution">
    <text evidence="2">The sequence shown here is derived from an EMBL/GenBank/DDBJ whole genome shotgun (WGS) entry which is preliminary data.</text>
</comment>
<keyword evidence="1" id="KW-0472">Membrane</keyword>
<keyword evidence="1" id="KW-0812">Transmembrane</keyword>
<dbReference type="Proteomes" id="UP000176420">
    <property type="component" value="Unassembled WGS sequence"/>
</dbReference>
<sequence length="341" mass="40101">MGKRGPHHKKHIKRFFLIPTLVLFFGSIMFSWSIFTDASTPNQEVQFGVTFSTKYASYLGLDWKQVYLASLDDLHIKFYRIPIYWDEIESEQGNINLDNVRWMLDEADKRGVKVILAIGQRVPRWPECHPPAWTRNLSKIEIQEQETRMIDTIVTELKDYEAVDRWQVENEPFFAVFGECTKPDEEFISKTVARVKQLDPTKPIIITDSGELSTWADAAGVGDILGISMYRVTWNSLFGYFYYPLPPAYYKNKAKLISPWVQDVIVTELQAEPWVPSTILTTSLEDQFHSMNPKRFLNNVEFARRTSMSQVYLWGVEWWYWLKQYHNYDAMWETARTVFNN</sequence>
<dbReference type="Gene3D" id="3.20.20.80">
    <property type="entry name" value="Glycosidases"/>
    <property type="match status" value="1"/>
</dbReference>
<dbReference type="AlphaFoldDB" id="A0A1G2BBA5"/>
<organism evidence="2 3">
    <name type="scientific">Candidatus Kerfeldbacteria bacterium RIFOXYB2_FULL_38_14</name>
    <dbReference type="NCBI Taxonomy" id="1798547"/>
    <lineage>
        <taxon>Bacteria</taxon>
        <taxon>Candidatus Kerfeldiibacteriota</taxon>
    </lineage>
</organism>
<gene>
    <name evidence="2" type="ORF">A2319_00305</name>
</gene>
<evidence type="ECO:0000313" key="2">
    <source>
        <dbReference type="EMBL" id="OGY85996.1"/>
    </source>
</evidence>
<reference evidence="2 3" key="1">
    <citation type="journal article" date="2016" name="Nat. Commun.">
        <title>Thousands of microbial genomes shed light on interconnected biogeochemical processes in an aquifer system.</title>
        <authorList>
            <person name="Anantharaman K."/>
            <person name="Brown C.T."/>
            <person name="Hug L.A."/>
            <person name="Sharon I."/>
            <person name="Castelle C.J."/>
            <person name="Probst A.J."/>
            <person name="Thomas B.C."/>
            <person name="Singh A."/>
            <person name="Wilkins M.J."/>
            <person name="Karaoz U."/>
            <person name="Brodie E.L."/>
            <person name="Williams K.H."/>
            <person name="Hubbard S.S."/>
            <person name="Banfield J.F."/>
        </authorList>
    </citation>
    <scope>NUCLEOTIDE SEQUENCE [LARGE SCALE GENOMIC DNA]</scope>
</reference>
<keyword evidence="1" id="KW-1133">Transmembrane helix</keyword>
<accession>A0A1G2BBA5</accession>
<dbReference type="InterPro" id="IPR017853">
    <property type="entry name" value="GH"/>
</dbReference>